<dbReference type="Pfam" id="PF13281">
    <property type="entry name" value="MAP3K_TRAF_bd"/>
    <property type="match status" value="1"/>
</dbReference>
<dbReference type="InterPro" id="IPR000719">
    <property type="entry name" value="Prot_kinase_dom"/>
</dbReference>
<dbReference type="InterPro" id="IPR043969">
    <property type="entry name" value="MAP3K_PH"/>
</dbReference>
<evidence type="ECO:0000256" key="9">
    <source>
        <dbReference type="ARBA" id="ARBA00022840"/>
    </source>
</evidence>
<dbReference type="SUPFAM" id="SSF56112">
    <property type="entry name" value="Protein kinase-like (PK-like)"/>
    <property type="match status" value="1"/>
</dbReference>
<feature type="compositionally biased region" description="Basic and acidic residues" evidence="16">
    <location>
        <begin position="1145"/>
        <end position="1161"/>
    </location>
</feature>
<dbReference type="FunFam" id="1.10.510.10:FF:000054">
    <property type="entry name" value="Mitogen-activated protein kinase kinase kinase 5"/>
    <property type="match status" value="1"/>
</dbReference>
<evidence type="ECO:0000313" key="18">
    <source>
        <dbReference type="Ensembl" id="ENSECRP00000026517.1"/>
    </source>
</evidence>
<evidence type="ECO:0000256" key="14">
    <source>
        <dbReference type="PROSITE-ProRule" id="PRU10141"/>
    </source>
</evidence>
<evidence type="ECO:0000256" key="7">
    <source>
        <dbReference type="ARBA" id="ARBA00022741"/>
    </source>
</evidence>
<dbReference type="PROSITE" id="PS00108">
    <property type="entry name" value="PROTEIN_KINASE_ST"/>
    <property type="match status" value="1"/>
</dbReference>
<dbReference type="FunFam" id="3.30.200.20:FF:000067">
    <property type="entry name" value="Mitogen-activated protein kinase kinase kinase 5"/>
    <property type="match status" value="1"/>
</dbReference>
<feature type="compositionally biased region" description="Acidic residues" evidence="16">
    <location>
        <begin position="1134"/>
        <end position="1144"/>
    </location>
</feature>
<dbReference type="Ensembl" id="ENSECRT00000027070.1">
    <property type="protein sequence ID" value="ENSECRP00000026517.1"/>
    <property type="gene ID" value="ENSECRG00000017909.1"/>
</dbReference>
<proteinExistence type="inferred from homology"/>
<protein>
    <recommendedName>
        <fullName evidence="3">mitogen-activated protein kinase kinase kinase</fullName>
        <ecNumber evidence="3">2.7.11.25</ecNumber>
    </recommendedName>
</protein>
<evidence type="ECO:0000256" key="10">
    <source>
        <dbReference type="ARBA" id="ARBA00022842"/>
    </source>
</evidence>
<sequence length="1333" mass="150745">MDAFDYASLPRQPVDSSNSAAAGSLWQDSLAIAFSSNSKNPLSPKSRGRAVTVVYILTEDGVRPEKQEDIASLKCLKEACAAVHAEWKAIPFESLALGTTEVLDCFYNADVAVVEMSDSFCQPSIFYHLGVRESFRMTNNILLYCYEKDSVKEDVLQKIMEQCGTYTFIPYIISPQGKVLACEAGMVKCLPDLCQPGFNLDPLFTSLSERLIKHLGDIHIHSCEYFREMIQNDIRSARERYSGVELSRELAKIQQRLDTVELLSPDIVMNLLLSYRDVQDYDAIINLVEMLQDLPTSDVAELHNVKFQYAFALNRRNQSGDRMRALNVILSVVENGEQIASDLYCLCGRIYKDMFISSGFIDYESRDKACHWYATAFESEPTLHSGINTAVLLIAAGHQFETSARLRKIGVRLSSLLGRKGSLEKMEFYWDVGFYLGASILANDHSKAIQASEKLYRLKVPAWYLASLTETYYLYKQFAKVPQDNFPKQDLFEFWMNLLFEACKPTLTEKPWPILILEPTKIFQPSYLSVSNEDKEIGTVKLWHISSQDKQKGTHSWTFPSSSIRGVSVSKYDERCCFLYVLQNSDDFQLYFPSEQHCKRFCSNVNSFVKDNVLCLDDSGDCSEGILEYDYEYTDSGDKVVLGKGTYGVVYAGRDLSKQVRIAIKEIPEKDSRYSQILHEEITLHKRLKHRNIVQYLGSISQDGFIKIFMEEVPGGSLSSLLRAKWGPLKDNEATIIYYTKQILEGLKYLHDNQIVHRDIKGDNVLINTYSGLLKISDFGTSKRLAGINPCTETFTGTLQYMAPEIIDKGPRGYGKPADIWSLGCTIIEMATGKPPFFELGSPQAAMFKVGMFKIHPPVPECMSEEANAFILKCFEPDPDRRTTATHLLQDPFLKTVSRKKNKGVTQTTVNEKIAGDYQRSLSVPTRTMVQNAHLVNETSSFDNKKVALNWSKCETKPSISENNLSSSFLSVPDEPLYDASSPAAPEENLGMFMLRKDSERRATLHKILSEDSRTVIQHMLESQVQGGEEPGFTAEHISQLLSGLKEYIRSSDQKALSGALQKLNQKLFMDGIPVSSLQVVLFSFQDAVKKVLRQQNIKPHWMFALDNLLRKAVQAAIAVLLPELKLHLQSSFETDDQETVDQNEDLKEKAIVSPSPKEDGQDSTLRYELNGDPVSTCTFQSASVNVSPLVLQLNDLRAETVKLLAQLTEKEREYQDLLRKMVKRKDEEIDHLQRQTSSAPIDIPLRFNHFKESEDLESSALRKWLLSVGADEDTTTRLLAHEFTLQSLLFIATKDDLKYCGIRGGMLCRLWATIESHRKLHTKELSRAPQGT</sequence>
<reference evidence="18" key="2">
    <citation type="submission" date="2025-08" db="UniProtKB">
        <authorList>
            <consortium name="Ensembl"/>
        </authorList>
    </citation>
    <scope>IDENTIFICATION</scope>
</reference>
<dbReference type="InterPro" id="IPR017441">
    <property type="entry name" value="Protein_kinase_ATP_BS"/>
</dbReference>
<feature type="domain" description="Protein kinase" evidence="17">
    <location>
        <begin position="636"/>
        <end position="894"/>
    </location>
</feature>
<dbReference type="GO" id="GO:0046872">
    <property type="term" value="F:metal ion binding"/>
    <property type="evidence" value="ECO:0007669"/>
    <property type="project" value="UniProtKB-KW"/>
</dbReference>
<gene>
    <name evidence="18" type="primary">si:ch211-1i11.3</name>
</gene>
<dbReference type="Gene3D" id="3.30.200.20">
    <property type="entry name" value="Phosphorylase Kinase, domain 1"/>
    <property type="match status" value="1"/>
</dbReference>
<evidence type="ECO:0000256" key="13">
    <source>
        <dbReference type="ARBA" id="ARBA00048329"/>
    </source>
</evidence>
<keyword evidence="19" id="KW-1185">Reference proteome</keyword>
<comment type="similarity">
    <text evidence="2">Belongs to the protein kinase superfamily. STE Ser/Thr protein kinase family. MAP kinase kinase kinase subfamily.</text>
</comment>
<evidence type="ECO:0000313" key="19">
    <source>
        <dbReference type="Proteomes" id="UP000694620"/>
    </source>
</evidence>
<keyword evidence="4" id="KW-0723">Serine/threonine-protein kinase</keyword>
<dbReference type="PROSITE" id="PS50011">
    <property type="entry name" value="PROTEIN_KINASE_DOM"/>
    <property type="match status" value="1"/>
</dbReference>
<dbReference type="PANTHER" id="PTHR11584:SF391">
    <property type="entry name" value="MITOGEN-ACTIVATED PROTEIN KINASE KINASE KINASE 6"/>
    <property type="match status" value="1"/>
</dbReference>
<dbReference type="GeneTree" id="ENSGT00940000159398"/>
<dbReference type="CDD" id="cd06624">
    <property type="entry name" value="STKc_ASK"/>
    <property type="match status" value="1"/>
</dbReference>
<organism evidence="18 19">
    <name type="scientific">Erpetoichthys calabaricus</name>
    <name type="common">Rope fish</name>
    <name type="synonym">Calamoichthys calabaricus</name>
    <dbReference type="NCBI Taxonomy" id="27687"/>
    <lineage>
        <taxon>Eukaryota</taxon>
        <taxon>Metazoa</taxon>
        <taxon>Chordata</taxon>
        <taxon>Craniata</taxon>
        <taxon>Vertebrata</taxon>
        <taxon>Euteleostomi</taxon>
        <taxon>Actinopterygii</taxon>
        <taxon>Polypteriformes</taxon>
        <taxon>Polypteridae</taxon>
        <taxon>Erpetoichthys</taxon>
    </lineage>
</organism>
<dbReference type="InterPro" id="IPR046872">
    <property type="entry name" value="DRHyd-ASK"/>
</dbReference>
<comment type="catalytic activity">
    <reaction evidence="13">
        <text>L-seryl-[protein] + ATP = O-phospho-L-seryl-[protein] + ADP + H(+)</text>
        <dbReference type="Rhea" id="RHEA:17989"/>
        <dbReference type="Rhea" id="RHEA-COMP:9863"/>
        <dbReference type="Rhea" id="RHEA-COMP:11604"/>
        <dbReference type="ChEBI" id="CHEBI:15378"/>
        <dbReference type="ChEBI" id="CHEBI:29999"/>
        <dbReference type="ChEBI" id="CHEBI:30616"/>
        <dbReference type="ChEBI" id="CHEBI:83421"/>
        <dbReference type="ChEBI" id="CHEBI:456216"/>
        <dbReference type="EC" id="2.7.11.25"/>
    </reaction>
</comment>
<keyword evidence="11 15" id="KW-0175">Coiled coil</keyword>
<dbReference type="InterPro" id="IPR046873">
    <property type="entry name" value="HisK-N-like"/>
</dbReference>
<feature type="coiled-coil region" evidence="15">
    <location>
        <begin position="1194"/>
        <end position="1236"/>
    </location>
</feature>
<keyword evidence="6" id="KW-0479">Metal-binding</keyword>
<dbReference type="GO" id="GO:0033554">
    <property type="term" value="P:cellular response to stress"/>
    <property type="evidence" value="ECO:0007669"/>
    <property type="project" value="TreeGrafter"/>
</dbReference>
<comment type="cofactor">
    <cofactor evidence="1">
        <name>Mg(2+)</name>
        <dbReference type="ChEBI" id="CHEBI:18420"/>
    </cofactor>
</comment>
<keyword evidence="9 14" id="KW-0067">ATP-binding</keyword>
<keyword evidence="5" id="KW-0808">Transferase</keyword>
<feature type="region of interest" description="Disordered" evidence="16">
    <location>
        <begin position="1134"/>
        <end position="1164"/>
    </location>
</feature>
<evidence type="ECO:0000256" key="1">
    <source>
        <dbReference type="ARBA" id="ARBA00001946"/>
    </source>
</evidence>
<evidence type="ECO:0000256" key="8">
    <source>
        <dbReference type="ARBA" id="ARBA00022777"/>
    </source>
</evidence>
<dbReference type="Pfam" id="PF00069">
    <property type="entry name" value="Pkinase"/>
    <property type="match status" value="1"/>
</dbReference>
<evidence type="ECO:0000256" key="3">
    <source>
        <dbReference type="ARBA" id="ARBA00012406"/>
    </source>
</evidence>
<evidence type="ECO:0000256" key="2">
    <source>
        <dbReference type="ARBA" id="ARBA00006529"/>
    </source>
</evidence>
<evidence type="ECO:0000256" key="4">
    <source>
        <dbReference type="ARBA" id="ARBA00022527"/>
    </source>
</evidence>
<feature type="binding site" evidence="14">
    <location>
        <position position="665"/>
    </location>
    <ligand>
        <name>ATP</name>
        <dbReference type="ChEBI" id="CHEBI:30616"/>
    </ligand>
</feature>
<dbReference type="InterPro" id="IPR025136">
    <property type="entry name" value="MAP3K_TRAF-bd"/>
</dbReference>
<dbReference type="Pfam" id="PF20309">
    <property type="entry name" value="DRHyd-ASK"/>
    <property type="match status" value="1"/>
</dbReference>
<keyword evidence="7 14" id="KW-0547">Nucleotide-binding</keyword>
<dbReference type="InterPro" id="IPR013761">
    <property type="entry name" value="SAM/pointed_sf"/>
</dbReference>
<dbReference type="EC" id="2.7.11.25" evidence="3"/>
<evidence type="ECO:0000256" key="16">
    <source>
        <dbReference type="SAM" id="MobiDB-lite"/>
    </source>
</evidence>
<dbReference type="Proteomes" id="UP000694620">
    <property type="component" value="Chromosome 14"/>
</dbReference>
<comment type="catalytic activity">
    <reaction evidence="12">
        <text>L-threonyl-[protein] + ATP = O-phospho-L-threonyl-[protein] + ADP + H(+)</text>
        <dbReference type="Rhea" id="RHEA:46608"/>
        <dbReference type="Rhea" id="RHEA-COMP:11060"/>
        <dbReference type="Rhea" id="RHEA-COMP:11605"/>
        <dbReference type="ChEBI" id="CHEBI:15378"/>
        <dbReference type="ChEBI" id="CHEBI:30013"/>
        <dbReference type="ChEBI" id="CHEBI:30616"/>
        <dbReference type="ChEBI" id="CHEBI:61977"/>
        <dbReference type="ChEBI" id="CHEBI:456216"/>
        <dbReference type="EC" id="2.7.11.25"/>
    </reaction>
</comment>
<dbReference type="PANTHER" id="PTHR11584">
    <property type="entry name" value="SERINE/THREONINE PROTEIN KINASE"/>
    <property type="match status" value="1"/>
</dbReference>
<dbReference type="SMART" id="SM00220">
    <property type="entry name" value="S_TKc"/>
    <property type="match status" value="1"/>
</dbReference>
<dbReference type="GO" id="GO:0004709">
    <property type="term" value="F:MAP kinase kinase kinase activity"/>
    <property type="evidence" value="ECO:0007669"/>
    <property type="project" value="UniProtKB-EC"/>
</dbReference>
<keyword evidence="10" id="KW-0460">Magnesium</keyword>
<evidence type="ECO:0000256" key="11">
    <source>
        <dbReference type="ARBA" id="ARBA00023054"/>
    </source>
</evidence>
<dbReference type="Gene3D" id="1.10.510.10">
    <property type="entry name" value="Transferase(Phosphotransferase) domain 1"/>
    <property type="match status" value="1"/>
</dbReference>
<evidence type="ECO:0000256" key="12">
    <source>
        <dbReference type="ARBA" id="ARBA00047559"/>
    </source>
</evidence>
<dbReference type="GO" id="GO:0005524">
    <property type="term" value="F:ATP binding"/>
    <property type="evidence" value="ECO:0007669"/>
    <property type="project" value="UniProtKB-UniRule"/>
</dbReference>
<evidence type="ECO:0000256" key="15">
    <source>
        <dbReference type="SAM" id="Coils"/>
    </source>
</evidence>
<evidence type="ECO:0000256" key="5">
    <source>
        <dbReference type="ARBA" id="ARBA00022679"/>
    </source>
</evidence>
<dbReference type="PROSITE" id="PS00107">
    <property type="entry name" value="PROTEIN_KINASE_ATP"/>
    <property type="match status" value="1"/>
</dbReference>
<keyword evidence="8" id="KW-0418">Kinase</keyword>
<dbReference type="InterPro" id="IPR008271">
    <property type="entry name" value="Ser/Thr_kinase_AS"/>
</dbReference>
<evidence type="ECO:0000259" key="17">
    <source>
        <dbReference type="PROSITE" id="PS50011"/>
    </source>
</evidence>
<dbReference type="InterPro" id="IPR011009">
    <property type="entry name" value="Kinase-like_dom_sf"/>
</dbReference>
<dbReference type="Pfam" id="PF19039">
    <property type="entry name" value="ASK_PH"/>
    <property type="match status" value="1"/>
</dbReference>
<dbReference type="SUPFAM" id="SSF47769">
    <property type="entry name" value="SAM/Pointed domain"/>
    <property type="match status" value="1"/>
</dbReference>
<dbReference type="Pfam" id="PF20302">
    <property type="entry name" value="HisK-N-like"/>
    <property type="match status" value="1"/>
</dbReference>
<reference evidence="18" key="3">
    <citation type="submission" date="2025-09" db="UniProtKB">
        <authorList>
            <consortium name="Ensembl"/>
        </authorList>
    </citation>
    <scope>IDENTIFICATION</scope>
</reference>
<accession>A0A8C4TAE1</accession>
<evidence type="ECO:0000256" key="6">
    <source>
        <dbReference type="ARBA" id="ARBA00022723"/>
    </source>
</evidence>
<name>A0A8C4TAE1_ERPCA</name>
<reference evidence="18" key="1">
    <citation type="submission" date="2021-06" db="EMBL/GenBank/DDBJ databases">
        <authorList>
            <consortium name="Wellcome Sanger Institute Data Sharing"/>
        </authorList>
    </citation>
    <scope>NUCLEOTIDE SEQUENCE [LARGE SCALE GENOMIC DNA]</scope>
</reference>